<dbReference type="InterPro" id="IPR050336">
    <property type="entry name" value="Chromosome_partition/occlusion"/>
</dbReference>
<evidence type="ECO:0000259" key="5">
    <source>
        <dbReference type="PROSITE" id="PS50943"/>
    </source>
</evidence>
<comment type="subcellular location">
    <subcellularLocation>
        <location evidence="1">Cytoplasm</location>
        <location evidence="1">Nucleoid</location>
    </subcellularLocation>
</comment>
<dbReference type="PROSITE" id="PS50943">
    <property type="entry name" value="HTH_CROC1"/>
    <property type="match status" value="1"/>
</dbReference>
<dbReference type="Proteomes" id="UP000662904">
    <property type="component" value="Chromosome"/>
</dbReference>
<accession>A0A8A0RL74</accession>
<dbReference type="GO" id="GO:0045881">
    <property type="term" value="P:positive regulation of sporulation resulting in formation of a cellular spore"/>
    <property type="evidence" value="ECO:0007669"/>
    <property type="project" value="TreeGrafter"/>
</dbReference>
<evidence type="ECO:0000313" key="7">
    <source>
        <dbReference type="Proteomes" id="UP000662904"/>
    </source>
</evidence>
<dbReference type="AlphaFoldDB" id="A0A8A0RL74"/>
<dbReference type="SUPFAM" id="SSF110849">
    <property type="entry name" value="ParB/Sulfiredoxin"/>
    <property type="match status" value="1"/>
</dbReference>
<dbReference type="GO" id="GO:0007059">
    <property type="term" value="P:chromosome segregation"/>
    <property type="evidence" value="ECO:0007669"/>
    <property type="project" value="UniProtKB-KW"/>
</dbReference>
<dbReference type="InterPro" id="IPR036086">
    <property type="entry name" value="ParB/Sulfiredoxin_sf"/>
</dbReference>
<dbReference type="InterPro" id="IPR041468">
    <property type="entry name" value="HTH_ParB/Spo0J"/>
</dbReference>
<dbReference type="KEGG" id="kme:H0A61_00980"/>
<dbReference type="InterPro" id="IPR003115">
    <property type="entry name" value="ParB_N"/>
</dbReference>
<dbReference type="SMART" id="SM00470">
    <property type="entry name" value="ParB"/>
    <property type="match status" value="1"/>
</dbReference>
<feature type="domain" description="HTH cro/C1-type" evidence="5">
    <location>
        <begin position="131"/>
        <end position="157"/>
    </location>
</feature>
<dbReference type="PANTHER" id="PTHR33375:SF1">
    <property type="entry name" value="CHROMOSOME-PARTITIONING PROTEIN PARB-RELATED"/>
    <property type="match status" value="1"/>
</dbReference>
<dbReference type="PANTHER" id="PTHR33375">
    <property type="entry name" value="CHROMOSOME-PARTITIONING PROTEIN PARB-RELATED"/>
    <property type="match status" value="1"/>
</dbReference>
<keyword evidence="3" id="KW-0159">Chromosome partition</keyword>
<evidence type="ECO:0000256" key="3">
    <source>
        <dbReference type="ARBA" id="ARBA00022829"/>
    </source>
</evidence>
<dbReference type="InterPro" id="IPR057240">
    <property type="entry name" value="ParB_dimer_C"/>
</dbReference>
<proteinExistence type="inferred from homology"/>
<evidence type="ECO:0000313" key="6">
    <source>
        <dbReference type="EMBL" id="QSQ08642.1"/>
    </source>
</evidence>
<dbReference type="FunFam" id="1.10.10.2830:FF:000001">
    <property type="entry name" value="Chromosome partitioning protein ParB"/>
    <property type="match status" value="1"/>
</dbReference>
<keyword evidence="7" id="KW-1185">Reference proteome</keyword>
<dbReference type="InterPro" id="IPR004437">
    <property type="entry name" value="ParB/RepB/Spo0J"/>
</dbReference>
<dbReference type="EMBL" id="CP059066">
    <property type="protein sequence ID" value="QSQ08642.1"/>
    <property type="molecule type" value="Genomic_DNA"/>
</dbReference>
<dbReference type="Gene3D" id="1.10.10.2830">
    <property type="match status" value="1"/>
</dbReference>
<sequence length="285" mass="32512">MTMSKKRLGKGLQALIPSIEDEKQGVTEIKINRILPNPHQPRRDFDDEKLEELAASIREHGVIQPIIVRENGDMYELVAGERRWRAAKKLGHTTIPAIIKEYTDGEVMEIALIENLQREDLNPIEEAAAYKQLMEEFGLTQDELSKKIGKSRSLIANSIRLLNLPAEIQEFLEKGAITTGHARSLLSLDDKGMQMELARRIIEEGLTVRDIEKIVKKAAVEKDKKTKKAPETKDPLLLDIEERLKMVLGTQVRIKNGRNKGKIEIEYYSGEDLERIIEIFLKNNI</sequence>
<dbReference type="Pfam" id="PF02195">
    <property type="entry name" value="ParB_N"/>
    <property type="match status" value="1"/>
</dbReference>
<reference evidence="6" key="1">
    <citation type="submission" date="2020-07" db="EMBL/GenBank/DDBJ databases">
        <title>Koleobacter methoxysyntrophicus gen. nov., sp. nov., a novel anaerobic bacterium isolated from deep subsurface oil field and proposal of Koleobacterales ord. nov. in the phylum Firmicutes.</title>
        <authorList>
            <person name="Sakamoto S."/>
            <person name="Tamaki H."/>
        </authorList>
    </citation>
    <scope>NUCLEOTIDE SEQUENCE</scope>
    <source>
        <strain evidence="6">NRmbB1</strain>
    </source>
</reference>
<dbReference type="GO" id="GO:0003677">
    <property type="term" value="F:DNA binding"/>
    <property type="evidence" value="ECO:0007669"/>
    <property type="project" value="UniProtKB-KW"/>
</dbReference>
<comment type="similarity">
    <text evidence="2">Belongs to the ParB family.</text>
</comment>
<evidence type="ECO:0000256" key="4">
    <source>
        <dbReference type="ARBA" id="ARBA00023125"/>
    </source>
</evidence>
<dbReference type="Gene3D" id="3.90.1530.30">
    <property type="match status" value="1"/>
</dbReference>
<dbReference type="Pfam" id="PF23552">
    <property type="entry name" value="ParB_C"/>
    <property type="match status" value="1"/>
</dbReference>
<evidence type="ECO:0000256" key="2">
    <source>
        <dbReference type="ARBA" id="ARBA00006295"/>
    </source>
</evidence>
<dbReference type="GO" id="GO:0009295">
    <property type="term" value="C:nucleoid"/>
    <property type="evidence" value="ECO:0007669"/>
    <property type="project" value="UniProtKB-SubCell"/>
</dbReference>
<dbReference type="InterPro" id="IPR001387">
    <property type="entry name" value="Cro/C1-type_HTH"/>
</dbReference>
<keyword evidence="4" id="KW-0238">DNA-binding</keyword>
<organism evidence="6 7">
    <name type="scientific">Koleobacter methoxysyntrophicus</name>
    <dbReference type="NCBI Taxonomy" id="2751313"/>
    <lineage>
        <taxon>Bacteria</taxon>
        <taxon>Bacillati</taxon>
        <taxon>Bacillota</taxon>
        <taxon>Clostridia</taxon>
        <taxon>Koleobacterales</taxon>
        <taxon>Koleobacteraceae</taxon>
        <taxon>Koleobacter</taxon>
    </lineage>
</organism>
<dbReference type="Pfam" id="PF17762">
    <property type="entry name" value="HTH_ParB"/>
    <property type="match status" value="1"/>
</dbReference>
<dbReference type="CDD" id="cd16393">
    <property type="entry name" value="SPO0J_N"/>
    <property type="match status" value="1"/>
</dbReference>
<gene>
    <name evidence="6" type="primary">spo0J</name>
    <name evidence="6" type="ORF">H0A61_00980</name>
</gene>
<evidence type="ECO:0000256" key="1">
    <source>
        <dbReference type="ARBA" id="ARBA00004453"/>
    </source>
</evidence>
<dbReference type="NCBIfam" id="TIGR00180">
    <property type="entry name" value="parB_part"/>
    <property type="match status" value="1"/>
</dbReference>
<name>A0A8A0RL74_9FIRM</name>
<dbReference type="GO" id="GO:0005694">
    <property type="term" value="C:chromosome"/>
    <property type="evidence" value="ECO:0007669"/>
    <property type="project" value="TreeGrafter"/>
</dbReference>
<dbReference type="FunFam" id="3.90.1530.30:FF:000001">
    <property type="entry name" value="Chromosome partitioning protein ParB"/>
    <property type="match status" value="1"/>
</dbReference>
<protein>
    <submittedName>
        <fullName evidence="6">Stage 0 sporulation protein J</fullName>
    </submittedName>
</protein>